<evidence type="ECO:0008006" key="4">
    <source>
        <dbReference type="Google" id="ProtNLM"/>
    </source>
</evidence>
<dbReference type="Gene3D" id="3.30.1450.10">
    <property type="match status" value="1"/>
</dbReference>
<dbReference type="Proteomes" id="UP001455088">
    <property type="component" value="Unassembled WGS sequence"/>
</dbReference>
<dbReference type="EMBL" id="JBBYHY010000011">
    <property type="protein sequence ID" value="MEL3955463.1"/>
    <property type="molecule type" value="Genomic_DNA"/>
</dbReference>
<sequence>MTKAILLACGVSAALSGCMPSILQYDRGNPVVMSSLQQGATRESVLSAAGRPLDAMVLPGINGVCYNYLLRNRGNTSPYYVAFNAQGRVVNAGYIACEKALAAGYLDSSEPIKQRY</sequence>
<dbReference type="RefSeq" id="WP_341987761.1">
    <property type="nucleotide sequence ID" value="NZ_JBBYHY010000011.1"/>
</dbReference>
<evidence type="ECO:0000313" key="3">
    <source>
        <dbReference type="Proteomes" id="UP001455088"/>
    </source>
</evidence>
<dbReference type="InterPro" id="IPR037873">
    <property type="entry name" value="BamE-like"/>
</dbReference>
<keyword evidence="3" id="KW-1185">Reference proteome</keyword>
<dbReference type="PROSITE" id="PS51257">
    <property type="entry name" value="PROKAR_LIPOPROTEIN"/>
    <property type="match status" value="1"/>
</dbReference>
<evidence type="ECO:0000256" key="1">
    <source>
        <dbReference type="ARBA" id="ARBA00022729"/>
    </source>
</evidence>
<accession>A0ABU9JRJ7</accession>
<evidence type="ECO:0000313" key="2">
    <source>
        <dbReference type="EMBL" id="MEL3955463.1"/>
    </source>
</evidence>
<protein>
    <recommendedName>
        <fullName evidence="4">Outer membrane protein assembly factor BamE</fullName>
    </recommendedName>
</protein>
<keyword evidence="1" id="KW-0732">Signal</keyword>
<name>A0ABU9JRJ7_9GAMM</name>
<gene>
    <name evidence="2" type="ORF">AAE039_18045</name>
</gene>
<comment type="caution">
    <text evidence="2">The sequence shown here is derived from an EMBL/GenBank/DDBJ whole genome shotgun (WGS) entry which is preliminary data.</text>
</comment>
<reference evidence="2 3" key="1">
    <citation type="submission" date="2024-04" db="EMBL/GenBank/DDBJ databases">
        <title>Bacterial endophytes with biocontrol capabilities against important plant pathogens.</title>
        <authorList>
            <person name="Alayande K.A."/>
        </authorList>
    </citation>
    <scope>NUCLEOTIDE SEQUENCE [LARGE SCALE GENOMIC DNA]</scope>
    <source>
        <strain evidence="2 3">KV22</strain>
    </source>
</reference>
<organism evidence="2 3">
    <name type="scientific">Stenotrophomonas bentonitica</name>
    <dbReference type="NCBI Taxonomy" id="1450134"/>
    <lineage>
        <taxon>Bacteria</taxon>
        <taxon>Pseudomonadati</taxon>
        <taxon>Pseudomonadota</taxon>
        <taxon>Gammaproteobacteria</taxon>
        <taxon>Lysobacterales</taxon>
        <taxon>Lysobacteraceae</taxon>
        <taxon>Stenotrophomonas</taxon>
    </lineage>
</organism>
<proteinExistence type="predicted"/>